<dbReference type="InterPro" id="IPR016461">
    <property type="entry name" value="COMT-like"/>
</dbReference>
<evidence type="ECO:0000259" key="4">
    <source>
        <dbReference type="Pfam" id="PF00891"/>
    </source>
</evidence>
<feature type="domain" description="O-methyltransferase C-terminal" evidence="4">
    <location>
        <begin position="64"/>
        <end position="204"/>
    </location>
</feature>
<dbReference type="PROSITE" id="PS51683">
    <property type="entry name" value="SAM_OMT_II"/>
    <property type="match status" value="1"/>
</dbReference>
<name>A0AAJ0CP50_9HYPO</name>
<dbReference type="InterPro" id="IPR029063">
    <property type="entry name" value="SAM-dependent_MTases_sf"/>
</dbReference>
<evidence type="ECO:0000313" key="6">
    <source>
        <dbReference type="Proteomes" id="UP001251528"/>
    </source>
</evidence>
<dbReference type="Proteomes" id="UP001251528">
    <property type="component" value="Unassembled WGS sequence"/>
</dbReference>
<evidence type="ECO:0000256" key="1">
    <source>
        <dbReference type="ARBA" id="ARBA00022603"/>
    </source>
</evidence>
<dbReference type="EMBL" id="JASWJB010000097">
    <property type="protein sequence ID" value="KAK2598188.1"/>
    <property type="molecule type" value="Genomic_DNA"/>
</dbReference>
<reference evidence="5" key="1">
    <citation type="submission" date="2023-06" db="EMBL/GenBank/DDBJ databases">
        <title>Conoideocrella luteorostrata (Hypocreales: Clavicipitaceae), a potential biocontrol fungus for elongate hemlock scale in United States Christmas tree production areas.</title>
        <authorList>
            <person name="Barrett H."/>
            <person name="Lovett B."/>
            <person name="Macias A.M."/>
            <person name="Stajich J.E."/>
            <person name="Kasson M.T."/>
        </authorList>
    </citation>
    <scope>NUCLEOTIDE SEQUENCE</scope>
    <source>
        <strain evidence="5">ARSEF 14590</strain>
    </source>
</reference>
<sequence>MESMVEAIQQMVKGADESGRKKLIDTLSNLILSIEGPQDVMMRVLLYYPFKDKAQDMDPNQVFFVDIGGGLGHQSLALRNALPKTITNRIIVQDLPELMEQVTKRLDIEYTAHNFWEIQPVKGARIYYMRNIIHDWPSDKAFEILQNIKPAMDNGSVLLIDEMVLPDIGVHWQATELDMAMMALLGSRERTRAQWNELITQAGLKIHHIYQYTTSLNDSIIECILPDDSEEII</sequence>
<dbReference type="PANTHER" id="PTHR43712:SF1">
    <property type="entry name" value="HYPOTHETICAL O-METHYLTRANSFERASE (EUROFUNG)-RELATED"/>
    <property type="match status" value="1"/>
</dbReference>
<keyword evidence="3" id="KW-0949">S-adenosyl-L-methionine</keyword>
<dbReference type="GO" id="GO:0032259">
    <property type="term" value="P:methylation"/>
    <property type="evidence" value="ECO:0007669"/>
    <property type="project" value="UniProtKB-KW"/>
</dbReference>
<dbReference type="GO" id="GO:0008171">
    <property type="term" value="F:O-methyltransferase activity"/>
    <property type="evidence" value="ECO:0007669"/>
    <property type="project" value="InterPro"/>
</dbReference>
<dbReference type="Gene3D" id="3.40.50.150">
    <property type="entry name" value="Vaccinia Virus protein VP39"/>
    <property type="match status" value="1"/>
</dbReference>
<gene>
    <name evidence="5" type="ORF">QQS21_005665</name>
</gene>
<accession>A0AAJ0CP50</accession>
<evidence type="ECO:0000256" key="3">
    <source>
        <dbReference type="ARBA" id="ARBA00022691"/>
    </source>
</evidence>
<keyword evidence="1" id="KW-0489">Methyltransferase</keyword>
<organism evidence="5 6">
    <name type="scientific">Conoideocrella luteorostrata</name>
    <dbReference type="NCBI Taxonomy" id="1105319"/>
    <lineage>
        <taxon>Eukaryota</taxon>
        <taxon>Fungi</taxon>
        <taxon>Dikarya</taxon>
        <taxon>Ascomycota</taxon>
        <taxon>Pezizomycotina</taxon>
        <taxon>Sordariomycetes</taxon>
        <taxon>Hypocreomycetidae</taxon>
        <taxon>Hypocreales</taxon>
        <taxon>Clavicipitaceae</taxon>
        <taxon>Conoideocrella</taxon>
    </lineage>
</organism>
<keyword evidence="6" id="KW-1185">Reference proteome</keyword>
<comment type="caution">
    <text evidence="5">The sequence shown here is derived from an EMBL/GenBank/DDBJ whole genome shotgun (WGS) entry which is preliminary data.</text>
</comment>
<dbReference type="AlphaFoldDB" id="A0AAJ0CP50"/>
<dbReference type="Pfam" id="PF00891">
    <property type="entry name" value="Methyltransf_2"/>
    <property type="match status" value="1"/>
</dbReference>
<evidence type="ECO:0000256" key="2">
    <source>
        <dbReference type="ARBA" id="ARBA00022679"/>
    </source>
</evidence>
<proteinExistence type="predicted"/>
<protein>
    <recommendedName>
        <fullName evidence="4">O-methyltransferase C-terminal domain-containing protein</fullName>
    </recommendedName>
</protein>
<dbReference type="SUPFAM" id="SSF53335">
    <property type="entry name" value="S-adenosyl-L-methionine-dependent methyltransferases"/>
    <property type="match status" value="1"/>
</dbReference>
<dbReference type="InterPro" id="IPR001077">
    <property type="entry name" value="COMT_C"/>
</dbReference>
<keyword evidence="2" id="KW-0808">Transferase</keyword>
<dbReference type="PANTHER" id="PTHR43712">
    <property type="entry name" value="PUTATIVE (AFU_ORTHOLOGUE AFUA_4G14580)-RELATED"/>
    <property type="match status" value="1"/>
</dbReference>
<evidence type="ECO:0000313" key="5">
    <source>
        <dbReference type="EMBL" id="KAK2598188.1"/>
    </source>
</evidence>